<name>A0A0F9MTL2_9ZZZZ</name>
<dbReference type="AlphaFoldDB" id="A0A0F9MTL2"/>
<accession>A0A0F9MTL2</accession>
<protein>
    <submittedName>
        <fullName evidence="1">Uncharacterized protein</fullName>
    </submittedName>
</protein>
<gene>
    <name evidence="1" type="ORF">LCGC14_1050150</name>
</gene>
<sequence length="190" mass="21330">MSGEYYCQSCGASLTGLFHTCRGVSELLTPEEMESLRAFGLHGEQISMLHVEEIAQAQLAKAHKTMDEHNSEAISKAYFRGRADGQVIKEFQSGPDRKKIARVLMQQDNLNDDFFFDNRSVMVEAEETCQEYEIKADQISALFVRDRPEKCPTCGGQHMLYRKTKGIDCPTCFGKEGASITSSEVKEAKE</sequence>
<proteinExistence type="predicted"/>
<dbReference type="EMBL" id="LAZR01004384">
    <property type="protein sequence ID" value="KKN09104.1"/>
    <property type="molecule type" value="Genomic_DNA"/>
</dbReference>
<organism evidence="1">
    <name type="scientific">marine sediment metagenome</name>
    <dbReference type="NCBI Taxonomy" id="412755"/>
    <lineage>
        <taxon>unclassified sequences</taxon>
        <taxon>metagenomes</taxon>
        <taxon>ecological metagenomes</taxon>
    </lineage>
</organism>
<reference evidence="1" key="1">
    <citation type="journal article" date="2015" name="Nature">
        <title>Complex archaea that bridge the gap between prokaryotes and eukaryotes.</title>
        <authorList>
            <person name="Spang A."/>
            <person name="Saw J.H."/>
            <person name="Jorgensen S.L."/>
            <person name="Zaremba-Niedzwiedzka K."/>
            <person name="Martijn J."/>
            <person name="Lind A.E."/>
            <person name="van Eijk R."/>
            <person name="Schleper C."/>
            <person name="Guy L."/>
            <person name="Ettema T.J."/>
        </authorList>
    </citation>
    <scope>NUCLEOTIDE SEQUENCE</scope>
</reference>
<evidence type="ECO:0000313" key="1">
    <source>
        <dbReference type="EMBL" id="KKN09104.1"/>
    </source>
</evidence>
<comment type="caution">
    <text evidence="1">The sequence shown here is derived from an EMBL/GenBank/DDBJ whole genome shotgun (WGS) entry which is preliminary data.</text>
</comment>